<name>A0A8X7PNB6_BRACI</name>
<dbReference type="AlphaFoldDB" id="A0A8X7PNB6"/>
<dbReference type="Proteomes" id="UP000886595">
    <property type="component" value="Unassembled WGS sequence"/>
</dbReference>
<sequence length="150" mass="16676">MDPAAFDECCEIPGGCDSVYTFCCYLMQALGLLTSDAGRASFISIFTVSLSLSFDSKMKTFTSMRGFDTETFQIIVEFSGSSPCVGQNISHELKLRKISYLYSAMRHVSLLSLRCREEIDCTSVSDKGRRFSTSPIVVRSRKDASTLLEK</sequence>
<comment type="caution">
    <text evidence="1">The sequence shown here is derived from an EMBL/GenBank/DDBJ whole genome shotgun (WGS) entry which is preliminary data.</text>
</comment>
<reference evidence="1 2" key="1">
    <citation type="submission" date="2020-02" db="EMBL/GenBank/DDBJ databases">
        <authorList>
            <person name="Ma Q."/>
            <person name="Huang Y."/>
            <person name="Song X."/>
            <person name="Pei D."/>
        </authorList>
    </citation>
    <scope>NUCLEOTIDE SEQUENCE [LARGE SCALE GENOMIC DNA]</scope>
    <source>
        <strain evidence="1">Sxm20200214</strain>
        <tissue evidence="1">Leaf</tissue>
    </source>
</reference>
<dbReference type="EMBL" id="JAAMPC010000016">
    <property type="protein sequence ID" value="KAG2253868.1"/>
    <property type="molecule type" value="Genomic_DNA"/>
</dbReference>
<proteinExistence type="predicted"/>
<gene>
    <name evidence="1" type="ORF">Bca52824_084004</name>
</gene>
<protein>
    <submittedName>
        <fullName evidence="1">Uncharacterized protein</fullName>
    </submittedName>
</protein>
<organism evidence="1 2">
    <name type="scientific">Brassica carinata</name>
    <name type="common">Ethiopian mustard</name>
    <name type="synonym">Abyssinian cabbage</name>
    <dbReference type="NCBI Taxonomy" id="52824"/>
    <lineage>
        <taxon>Eukaryota</taxon>
        <taxon>Viridiplantae</taxon>
        <taxon>Streptophyta</taxon>
        <taxon>Embryophyta</taxon>
        <taxon>Tracheophyta</taxon>
        <taxon>Spermatophyta</taxon>
        <taxon>Magnoliopsida</taxon>
        <taxon>eudicotyledons</taxon>
        <taxon>Gunneridae</taxon>
        <taxon>Pentapetalae</taxon>
        <taxon>rosids</taxon>
        <taxon>malvids</taxon>
        <taxon>Brassicales</taxon>
        <taxon>Brassicaceae</taxon>
        <taxon>Brassiceae</taxon>
        <taxon>Brassica</taxon>
    </lineage>
</organism>
<evidence type="ECO:0000313" key="1">
    <source>
        <dbReference type="EMBL" id="KAG2253868.1"/>
    </source>
</evidence>
<evidence type="ECO:0000313" key="2">
    <source>
        <dbReference type="Proteomes" id="UP000886595"/>
    </source>
</evidence>
<dbReference type="OrthoDB" id="2017960at2759"/>
<accession>A0A8X7PNB6</accession>
<keyword evidence="2" id="KW-1185">Reference proteome</keyword>